<feature type="region of interest" description="Disordered" evidence="1">
    <location>
        <begin position="162"/>
        <end position="208"/>
    </location>
</feature>
<feature type="region of interest" description="Disordered" evidence="1">
    <location>
        <begin position="78"/>
        <end position="121"/>
    </location>
</feature>
<reference evidence="2" key="2">
    <citation type="submission" date="2012-06" db="EMBL/GenBank/DDBJ databases">
        <authorList>
            <person name="Yu Y."/>
            <person name="Currie J."/>
            <person name="Lomeli R."/>
            <person name="Angelova A."/>
            <person name="Collura K."/>
            <person name="Wissotski M."/>
            <person name="Campos D."/>
            <person name="Kudrna D."/>
            <person name="Golser W."/>
            <person name="Ashely E."/>
            <person name="Descour A."/>
            <person name="Fernandes J."/>
            <person name="Soderlund C."/>
            <person name="Walbot V."/>
        </authorList>
    </citation>
    <scope>NUCLEOTIDE SEQUENCE</scope>
    <source>
        <strain evidence="2">B73</strain>
    </source>
</reference>
<name>C0PAF9_MAIZE</name>
<accession>C0PAF9</accession>
<feature type="compositionally biased region" description="Polar residues" evidence="1">
    <location>
        <begin position="78"/>
        <end position="88"/>
    </location>
</feature>
<dbReference type="EMBL" id="BT065278">
    <property type="protein sequence ID" value="ACN31154.1"/>
    <property type="molecule type" value="mRNA"/>
</dbReference>
<feature type="compositionally biased region" description="Basic residues" evidence="1">
    <location>
        <begin position="191"/>
        <end position="208"/>
    </location>
</feature>
<protein>
    <submittedName>
        <fullName evidence="2">Uncharacterized protein</fullName>
    </submittedName>
</protein>
<evidence type="ECO:0000313" key="2">
    <source>
        <dbReference type="EMBL" id="ACN31154.1"/>
    </source>
</evidence>
<dbReference type="AlphaFoldDB" id="C0PAF9"/>
<reference evidence="2" key="1">
    <citation type="journal article" date="2009" name="PLoS Genet.">
        <title>Sequencing, mapping, and analysis of 27,455 maize full-length cDNAs.</title>
        <authorList>
            <person name="Soderlund C."/>
            <person name="Descour A."/>
            <person name="Kudrna D."/>
            <person name="Bomhoff M."/>
            <person name="Boyd L."/>
            <person name="Currie J."/>
            <person name="Angelova A."/>
            <person name="Collura K."/>
            <person name="Wissotski M."/>
            <person name="Ashley E."/>
            <person name="Morrow D."/>
            <person name="Fernandes J."/>
            <person name="Walbot V."/>
            <person name="Yu Y."/>
        </authorList>
    </citation>
    <scope>NUCLEOTIDE SEQUENCE</scope>
    <source>
        <strain evidence="2">B73</strain>
    </source>
</reference>
<proteinExistence type="evidence at transcript level"/>
<feature type="compositionally biased region" description="Basic residues" evidence="1">
    <location>
        <begin position="164"/>
        <end position="173"/>
    </location>
</feature>
<feature type="compositionally biased region" description="Low complexity" evidence="1">
    <location>
        <begin position="178"/>
        <end position="190"/>
    </location>
</feature>
<sequence length="208" mass="23123">MFGAQIRPGPSGQVRSGADRLTGMFVQLFAPKHCNSKERTAKCGCQAFTAGVRVTDSQSQGIVKRSRKIATSKYSVVTNSVNTGTEQNRAPRRARPPHGRPLRPDRASHHRRPPVRRGGVLPLRGHRAPVFLVPATVVELLLKPRPEAAPLGLPLLLLRSAARGQRRRRRRRLPPLLPQQQREASAAGPRRLGRRPRYGVLPRRARGR</sequence>
<feature type="compositionally biased region" description="Basic residues" evidence="1">
    <location>
        <begin position="90"/>
        <end position="101"/>
    </location>
</feature>
<organism evidence="2">
    <name type="scientific">Zea mays</name>
    <name type="common">Maize</name>
    <dbReference type="NCBI Taxonomy" id="4577"/>
    <lineage>
        <taxon>Eukaryota</taxon>
        <taxon>Viridiplantae</taxon>
        <taxon>Streptophyta</taxon>
        <taxon>Embryophyta</taxon>
        <taxon>Tracheophyta</taxon>
        <taxon>Spermatophyta</taxon>
        <taxon>Magnoliopsida</taxon>
        <taxon>Liliopsida</taxon>
        <taxon>Poales</taxon>
        <taxon>Poaceae</taxon>
        <taxon>PACMAD clade</taxon>
        <taxon>Panicoideae</taxon>
        <taxon>Andropogonodae</taxon>
        <taxon>Andropogoneae</taxon>
        <taxon>Tripsacinae</taxon>
        <taxon>Zea</taxon>
    </lineage>
</organism>
<evidence type="ECO:0000256" key="1">
    <source>
        <dbReference type="SAM" id="MobiDB-lite"/>
    </source>
</evidence>